<evidence type="ECO:0008006" key="7">
    <source>
        <dbReference type="Google" id="ProtNLM"/>
    </source>
</evidence>
<dbReference type="Gene3D" id="3.20.20.80">
    <property type="entry name" value="Glycosidases"/>
    <property type="match status" value="2"/>
</dbReference>
<evidence type="ECO:0000256" key="3">
    <source>
        <dbReference type="ARBA" id="ARBA00023295"/>
    </source>
</evidence>
<comment type="similarity">
    <text evidence="1 4">Belongs to the glycosyl hydrolase 1 family.</text>
</comment>
<evidence type="ECO:0000256" key="4">
    <source>
        <dbReference type="RuleBase" id="RU003690"/>
    </source>
</evidence>
<evidence type="ECO:0000256" key="1">
    <source>
        <dbReference type="ARBA" id="ARBA00010838"/>
    </source>
</evidence>
<reference evidence="5" key="1">
    <citation type="submission" date="2022-12" db="EMBL/GenBank/DDBJ databases">
        <title>Draft genome assemblies for two species of Escallonia (Escalloniales).</title>
        <authorList>
            <person name="Chanderbali A."/>
            <person name="Dervinis C."/>
            <person name="Anghel I."/>
            <person name="Soltis D."/>
            <person name="Soltis P."/>
            <person name="Zapata F."/>
        </authorList>
    </citation>
    <scope>NUCLEOTIDE SEQUENCE</scope>
    <source>
        <strain evidence="5">UCBG64.0493</strain>
        <tissue evidence="5">Leaf</tissue>
    </source>
</reference>
<dbReference type="PRINTS" id="PR00131">
    <property type="entry name" value="GLHYDRLASE1"/>
</dbReference>
<evidence type="ECO:0000256" key="2">
    <source>
        <dbReference type="ARBA" id="ARBA00022801"/>
    </source>
</evidence>
<dbReference type="InterPro" id="IPR017853">
    <property type="entry name" value="GH"/>
</dbReference>
<evidence type="ECO:0000313" key="6">
    <source>
        <dbReference type="Proteomes" id="UP001188597"/>
    </source>
</evidence>
<keyword evidence="2" id="KW-0378">Hydrolase</keyword>
<dbReference type="Pfam" id="PF00232">
    <property type="entry name" value="Glyco_hydro_1"/>
    <property type="match status" value="2"/>
</dbReference>
<keyword evidence="6" id="KW-1185">Reference proteome</keyword>
<dbReference type="SUPFAM" id="SSF51445">
    <property type="entry name" value="(Trans)glycosidases"/>
    <property type="match status" value="1"/>
</dbReference>
<name>A0AA89B2S2_9ASTE</name>
<dbReference type="InterPro" id="IPR001360">
    <property type="entry name" value="Glyco_hydro_1"/>
</dbReference>
<dbReference type="AlphaFoldDB" id="A0AA89B2S2"/>
<dbReference type="Proteomes" id="UP001188597">
    <property type="component" value="Unassembled WGS sequence"/>
</dbReference>
<keyword evidence="3" id="KW-0326">Glycosidase</keyword>
<dbReference type="PANTHER" id="PTHR10353">
    <property type="entry name" value="GLYCOSYL HYDROLASE"/>
    <property type="match status" value="1"/>
</dbReference>
<protein>
    <recommendedName>
        <fullName evidence="7">Beta-glucosidase</fullName>
    </recommendedName>
</protein>
<comment type="caution">
    <text evidence="5">The sequence shown here is derived from an EMBL/GenBank/DDBJ whole genome shotgun (WGS) entry which is preliminary data.</text>
</comment>
<dbReference type="GO" id="GO:0005975">
    <property type="term" value="P:carbohydrate metabolic process"/>
    <property type="evidence" value="ECO:0007669"/>
    <property type="project" value="InterPro"/>
</dbReference>
<dbReference type="PANTHER" id="PTHR10353:SF137">
    <property type="entry name" value="MYROSINASE 3-RELATED"/>
    <property type="match status" value="1"/>
</dbReference>
<dbReference type="EMBL" id="JAVXUP010000849">
    <property type="protein sequence ID" value="KAK3019861.1"/>
    <property type="molecule type" value="Genomic_DNA"/>
</dbReference>
<accession>A0AA89B2S2</accession>
<dbReference type="GO" id="GO:0008422">
    <property type="term" value="F:beta-glucosidase activity"/>
    <property type="evidence" value="ECO:0007669"/>
    <property type="project" value="TreeGrafter"/>
</dbReference>
<evidence type="ECO:0000313" key="5">
    <source>
        <dbReference type="EMBL" id="KAK3019861.1"/>
    </source>
</evidence>
<gene>
    <name evidence="5" type="ORF">RJ639_003256</name>
</gene>
<organism evidence="5 6">
    <name type="scientific">Escallonia herrerae</name>
    <dbReference type="NCBI Taxonomy" id="1293975"/>
    <lineage>
        <taxon>Eukaryota</taxon>
        <taxon>Viridiplantae</taxon>
        <taxon>Streptophyta</taxon>
        <taxon>Embryophyta</taxon>
        <taxon>Tracheophyta</taxon>
        <taxon>Spermatophyta</taxon>
        <taxon>Magnoliopsida</taxon>
        <taxon>eudicotyledons</taxon>
        <taxon>Gunneridae</taxon>
        <taxon>Pentapetalae</taxon>
        <taxon>asterids</taxon>
        <taxon>campanulids</taxon>
        <taxon>Escalloniales</taxon>
        <taxon>Escalloniaceae</taxon>
        <taxon>Escallonia</taxon>
    </lineage>
</organism>
<proteinExistence type="inferred from homology"/>
<sequence>FPKRTALSNAVHHTWNVLSAFFLGEELIPETVSSVLPSLLYAVLCVSPENANLDVGRRPRRNAIYFTDSSKLSISKVAALNRPRKHVKDSCYVNVCIFCKIGMTTSRCRTVVTTESTSAARSGMTNAQKRGREEPKFVKDNVGNSAKKRRVQLDGKRALELIVSPTNNHPKRLHVKDVRRKEFRYFADICFSHFGDRVKHWFTLNEPWSFSYYGYVLGTLAPGRCSSWQHRNCTGGNSGEEPYLVTHNQILAHAAAVKVYRDRYQKGGIGITLVSQYYEPCSDSNSASGDEAVQRGRFLHPITYGDYTETMRSLSKLLSGSFDFLGVNYYTTYYAVDAPKSNGEHPSYLTDSQVNFLTSCNGIPIGPRAGNSDWLYIYPKGLRKLLNYIKQNYKDPPMEDGINMLGYFVWSLMDNFEWNSGSSARFGVNYVDYKHGLHRYAKLSALWFKRFLLEEGSVSVPRILLDRGKDTYSVSSSVI</sequence>
<feature type="non-terminal residue" evidence="5">
    <location>
        <position position="1"/>
    </location>
</feature>